<dbReference type="EMBL" id="QBMP01000041">
    <property type="protein sequence ID" value="PZO58026.1"/>
    <property type="molecule type" value="Genomic_DNA"/>
</dbReference>
<protein>
    <submittedName>
        <fullName evidence="1">Uncharacterized protein</fullName>
    </submittedName>
</protein>
<dbReference type="Proteomes" id="UP000249794">
    <property type="component" value="Unassembled WGS sequence"/>
</dbReference>
<sequence>MWQVVQNSKTHTDPSEKRAVARSIVKDILQTQAVNYVNAFYDEASKQYPGRPFAAYNIMLLMDAPKFANRASKKRSKTVLGWVHTFLTEAGETVLLEAFEQAIAHRLLES</sequence>
<gene>
    <name evidence="1" type="ORF">DCF15_06080</name>
</gene>
<proteinExistence type="predicted"/>
<evidence type="ECO:0000313" key="1">
    <source>
        <dbReference type="EMBL" id="PZO58026.1"/>
    </source>
</evidence>
<dbReference type="AlphaFoldDB" id="A0A2W4XKX6"/>
<comment type="caution">
    <text evidence="1">The sequence shown here is derived from an EMBL/GenBank/DDBJ whole genome shotgun (WGS) entry which is preliminary data.</text>
</comment>
<evidence type="ECO:0000313" key="2">
    <source>
        <dbReference type="Proteomes" id="UP000249794"/>
    </source>
</evidence>
<reference evidence="2" key="1">
    <citation type="submission" date="2018-04" db="EMBL/GenBank/DDBJ databases">
        <authorList>
            <person name="Cornet L."/>
        </authorList>
    </citation>
    <scope>NUCLEOTIDE SEQUENCE [LARGE SCALE GENOMIC DNA]</scope>
</reference>
<reference evidence="1 2" key="2">
    <citation type="submission" date="2018-06" db="EMBL/GenBank/DDBJ databases">
        <title>Metagenomic assembly of (sub)arctic Cyanobacteria and their associated microbiome from non-axenic cultures.</title>
        <authorList>
            <person name="Baurain D."/>
        </authorList>
    </citation>
    <scope>NUCLEOTIDE SEQUENCE [LARGE SCALE GENOMIC DNA]</scope>
    <source>
        <strain evidence="1">ULC027bin1</strain>
    </source>
</reference>
<organism evidence="1 2">
    <name type="scientific">Phormidesmis priestleyi</name>
    <dbReference type="NCBI Taxonomy" id="268141"/>
    <lineage>
        <taxon>Bacteria</taxon>
        <taxon>Bacillati</taxon>
        <taxon>Cyanobacteriota</taxon>
        <taxon>Cyanophyceae</taxon>
        <taxon>Leptolyngbyales</taxon>
        <taxon>Leptolyngbyaceae</taxon>
        <taxon>Phormidesmis</taxon>
    </lineage>
</organism>
<accession>A0A2W4XKX6</accession>
<name>A0A2W4XKX6_9CYAN</name>